<comment type="caution">
    <text evidence="1">The sequence shown here is derived from an EMBL/GenBank/DDBJ whole genome shotgun (WGS) entry which is preliminary data.</text>
</comment>
<dbReference type="OrthoDB" id="982480at2"/>
<dbReference type="RefSeq" id="WP_145749753.1">
    <property type="nucleotide sequence ID" value="NZ_VITN01000004.1"/>
</dbReference>
<evidence type="ECO:0000313" key="2">
    <source>
        <dbReference type="Proteomes" id="UP000319859"/>
    </source>
</evidence>
<sequence length="132" mass="13926">MSFDADIAKWVAKAKGNIDKAVREVAVEVATRVVERTPVDTGAARGNWRADARGFTVRPTGRLDPDGADTIAHITEAVGGMKAGDLIYITNSSAYILDLEHGSSKQAPSGMVSVTVQEFAAIAQQAAQKVAK</sequence>
<dbReference type="Proteomes" id="UP000319859">
    <property type="component" value="Unassembled WGS sequence"/>
</dbReference>
<dbReference type="AlphaFoldDB" id="A0A560FKK1"/>
<organism evidence="1 2">
    <name type="scientific">Nitrospirillum amazonense</name>
    <dbReference type="NCBI Taxonomy" id="28077"/>
    <lineage>
        <taxon>Bacteria</taxon>
        <taxon>Pseudomonadati</taxon>
        <taxon>Pseudomonadota</taxon>
        <taxon>Alphaproteobacteria</taxon>
        <taxon>Rhodospirillales</taxon>
        <taxon>Azospirillaceae</taxon>
        <taxon>Nitrospirillum</taxon>
    </lineage>
</organism>
<protein>
    <recommendedName>
        <fullName evidence="3">HK97 gp10 family phage protein</fullName>
    </recommendedName>
</protein>
<gene>
    <name evidence="1" type="ORF">FBZ89_104385</name>
</gene>
<proteinExistence type="predicted"/>
<evidence type="ECO:0000313" key="1">
    <source>
        <dbReference type="EMBL" id="TWB22135.1"/>
    </source>
</evidence>
<dbReference type="EMBL" id="VITN01000004">
    <property type="protein sequence ID" value="TWB22135.1"/>
    <property type="molecule type" value="Genomic_DNA"/>
</dbReference>
<evidence type="ECO:0008006" key="3">
    <source>
        <dbReference type="Google" id="ProtNLM"/>
    </source>
</evidence>
<accession>A0A560FKK1</accession>
<reference evidence="1 2" key="1">
    <citation type="submission" date="2019-06" db="EMBL/GenBank/DDBJ databases">
        <title>Genomic Encyclopedia of Type Strains, Phase IV (KMG-V): Genome sequencing to study the core and pangenomes of soil and plant-associated prokaryotes.</title>
        <authorList>
            <person name="Whitman W."/>
        </authorList>
    </citation>
    <scope>NUCLEOTIDE SEQUENCE [LARGE SCALE GENOMIC DNA]</scope>
    <source>
        <strain evidence="1 2">BR 11880</strain>
    </source>
</reference>
<name>A0A560FKK1_9PROT</name>